<proteinExistence type="inferred from homology"/>
<dbReference type="OrthoDB" id="10259545at2759"/>
<feature type="domain" description="Tryptophan synthase beta chain-like PALP" evidence="7">
    <location>
        <begin position="45"/>
        <end position="349"/>
    </location>
</feature>
<dbReference type="GO" id="GO:0016740">
    <property type="term" value="F:transferase activity"/>
    <property type="evidence" value="ECO:0007669"/>
    <property type="project" value="UniProtKB-KW"/>
</dbReference>
<gene>
    <name evidence="8" type="ORF">JKP88DRAFT_207012</name>
</gene>
<evidence type="ECO:0000256" key="4">
    <source>
        <dbReference type="ARBA" id="ARBA00022679"/>
    </source>
</evidence>
<dbReference type="SUPFAM" id="SSF53686">
    <property type="entry name" value="Tryptophan synthase beta subunit-like PLP-dependent enzymes"/>
    <property type="match status" value="1"/>
</dbReference>
<comment type="similarity">
    <text evidence="2">Belongs to the cysteine synthase/cystathionine beta-synthase family.</text>
</comment>
<dbReference type="GO" id="GO:0019344">
    <property type="term" value="P:cysteine biosynthetic process"/>
    <property type="evidence" value="ECO:0007669"/>
    <property type="project" value="UniProtKB-KW"/>
</dbReference>
<dbReference type="FunFam" id="3.40.50.1100:FF:000016">
    <property type="entry name" value="Cysteine synthase A"/>
    <property type="match status" value="1"/>
</dbReference>
<evidence type="ECO:0000313" key="9">
    <source>
        <dbReference type="Proteomes" id="UP000664859"/>
    </source>
</evidence>
<dbReference type="EMBL" id="JAFCMP010000086">
    <property type="protein sequence ID" value="KAG5187667.1"/>
    <property type="molecule type" value="Genomic_DNA"/>
</dbReference>
<dbReference type="AlphaFoldDB" id="A0A835Z4W8"/>
<protein>
    <submittedName>
        <fullName evidence="8">Putative cysteine synthase</fullName>
    </submittedName>
</protein>
<keyword evidence="3" id="KW-0028">Amino-acid biosynthesis</keyword>
<accession>A0A835Z4W8</accession>
<evidence type="ECO:0000256" key="1">
    <source>
        <dbReference type="ARBA" id="ARBA00001933"/>
    </source>
</evidence>
<dbReference type="NCBIfam" id="NF007989">
    <property type="entry name" value="PRK10717.1"/>
    <property type="match status" value="1"/>
</dbReference>
<dbReference type="InterPro" id="IPR001926">
    <property type="entry name" value="TrpB-like_PALP"/>
</dbReference>
<comment type="cofactor">
    <cofactor evidence="1">
        <name>pyridoxal 5'-phosphate</name>
        <dbReference type="ChEBI" id="CHEBI:597326"/>
    </cofactor>
</comment>
<evidence type="ECO:0000259" key="7">
    <source>
        <dbReference type="Pfam" id="PF00291"/>
    </source>
</evidence>
<keyword evidence="5" id="KW-0663">Pyridoxal phosphate</keyword>
<name>A0A835Z4W8_9STRA</name>
<dbReference type="CDD" id="cd01561">
    <property type="entry name" value="CBS_like"/>
    <property type="match status" value="1"/>
</dbReference>
<sequence length="384" mass="40840">MSQVNRTSVAYACAAAAAGAAAVSLWSYRRRKRQRTRLSIAEGYTGLIGNTPMVRLHSLSDATGCDIFAKVEFLNPGGTGKDRLAAAMIEAAEAAGLLKPGGTVVEGTSGSTGISLASICRARGFRCVIVMPDDQAGEKKAMLETLGATVVQVKTAAIASPEHYVNAARRIAAETLGAVFMDQFETSANFNVHYARTAPEIWSQTGGALDAFVMGAGTGGSIAGVSAYLKERRRGIRVYLVDPPGSSLFNRVKFGVCYAAQQAERAVRRHRYDTLAEGIGLDRVTANFAKATIDDAFAISDQEAVTMAHYLLRHEGLLLGSSSAMNAAGAVKAARQLGSGHTIVTVLCDHGARYASRFWNRAFVEGRGLQWPEPDQLLSLDFVT</sequence>
<dbReference type="InterPro" id="IPR050214">
    <property type="entry name" value="Cys_Synth/Cystath_Beta-Synth"/>
</dbReference>
<evidence type="ECO:0000256" key="2">
    <source>
        <dbReference type="ARBA" id="ARBA00007103"/>
    </source>
</evidence>
<reference evidence="8" key="1">
    <citation type="submission" date="2021-02" db="EMBL/GenBank/DDBJ databases">
        <title>First Annotated Genome of the Yellow-green Alga Tribonema minus.</title>
        <authorList>
            <person name="Mahan K.M."/>
        </authorList>
    </citation>
    <scope>NUCLEOTIDE SEQUENCE</scope>
    <source>
        <strain evidence="8">UTEX B ZZ1240</strain>
    </source>
</reference>
<evidence type="ECO:0000256" key="3">
    <source>
        <dbReference type="ARBA" id="ARBA00022605"/>
    </source>
</evidence>
<dbReference type="PANTHER" id="PTHR10314">
    <property type="entry name" value="CYSTATHIONINE BETA-SYNTHASE"/>
    <property type="match status" value="1"/>
</dbReference>
<evidence type="ECO:0000256" key="6">
    <source>
        <dbReference type="ARBA" id="ARBA00023192"/>
    </source>
</evidence>
<organism evidence="8 9">
    <name type="scientific">Tribonema minus</name>
    <dbReference type="NCBI Taxonomy" id="303371"/>
    <lineage>
        <taxon>Eukaryota</taxon>
        <taxon>Sar</taxon>
        <taxon>Stramenopiles</taxon>
        <taxon>Ochrophyta</taxon>
        <taxon>PX clade</taxon>
        <taxon>Xanthophyceae</taxon>
        <taxon>Tribonematales</taxon>
        <taxon>Tribonemataceae</taxon>
        <taxon>Tribonema</taxon>
    </lineage>
</organism>
<evidence type="ECO:0000313" key="8">
    <source>
        <dbReference type="EMBL" id="KAG5187667.1"/>
    </source>
</evidence>
<evidence type="ECO:0000256" key="5">
    <source>
        <dbReference type="ARBA" id="ARBA00022898"/>
    </source>
</evidence>
<dbReference type="Proteomes" id="UP000664859">
    <property type="component" value="Unassembled WGS sequence"/>
</dbReference>
<keyword evidence="9" id="KW-1185">Reference proteome</keyword>
<dbReference type="Gene3D" id="3.40.50.1100">
    <property type="match status" value="2"/>
</dbReference>
<keyword evidence="6" id="KW-0198">Cysteine biosynthesis</keyword>
<dbReference type="Pfam" id="PF00291">
    <property type="entry name" value="PALP"/>
    <property type="match status" value="1"/>
</dbReference>
<comment type="caution">
    <text evidence="8">The sequence shown here is derived from an EMBL/GenBank/DDBJ whole genome shotgun (WGS) entry which is preliminary data.</text>
</comment>
<keyword evidence="4" id="KW-0808">Transferase</keyword>
<dbReference type="InterPro" id="IPR036052">
    <property type="entry name" value="TrpB-like_PALP_sf"/>
</dbReference>